<evidence type="ECO:0000313" key="12">
    <source>
        <dbReference type="Proteomes" id="UP000199572"/>
    </source>
</evidence>
<dbReference type="GO" id="GO:0046983">
    <property type="term" value="F:protein dimerization activity"/>
    <property type="evidence" value="ECO:0007669"/>
    <property type="project" value="InterPro"/>
</dbReference>
<feature type="domain" description="Histidine kinase" evidence="10">
    <location>
        <begin position="256"/>
        <end position="340"/>
    </location>
</feature>
<evidence type="ECO:0000256" key="7">
    <source>
        <dbReference type="ARBA" id="ARBA00022840"/>
    </source>
</evidence>
<evidence type="ECO:0000256" key="2">
    <source>
        <dbReference type="ARBA" id="ARBA00012438"/>
    </source>
</evidence>
<keyword evidence="3" id="KW-0597">Phosphoprotein</keyword>
<dbReference type="Gene3D" id="3.30.565.10">
    <property type="entry name" value="Histidine kinase-like ATPase, C-terminal domain"/>
    <property type="match status" value="1"/>
</dbReference>
<evidence type="ECO:0000256" key="8">
    <source>
        <dbReference type="ARBA" id="ARBA00023012"/>
    </source>
</evidence>
<comment type="catalytic activity">
    <reaction evidence="1">
        <text>ATP + protein L-histidine = ADP + protein N-phospho-L-histidine.</text>
        <dbReference type="EC" id="2.7.13.3"/>
    </reaction>
</comment>
<organism evidence="11 12">
    <name type="scientific">Pedobacter rhizosphaerae</name>
    <dbReference type="NCBI Taxonomy" id="390241"/>
    <lineage>
        <taxon>Bacteria</taxon>
        <taxon>Pseudomonadati</taxon>
        <taxon>Bacteroidota</taxon>
        <taxon>Sphingobacteriia</taxon>
        <taxon>Sphingobacteriales</taxon>
        <taxon>Sphingobacteriaceae</taxon>
        <taxon>Pedobacter</taxon>
    </lineage>
</organism>
<sequence>MDKYIFLLLLTVSISVSKAQNSKPILIEKINFFAANFIAVITVFILITCAIEILISGYKLARYYLVAMLILLPGILNYVFNTLGIITFYIDNTTGLVVGLTVEIVFLSFALTQRYNYLKNEKKILQQEKAKLEVALIDNIFTAQENERARLARDLHDDLGGTLSAIKLNLTSFKTSIKYLSENNQHLYMQTIGMMEKACINLKEIAHDLMPKNLEKLGLVETLNEQFIYLAQMSNTAYEFVFDLQKVVNPDLELAIYRMVKELINNIEKHASASRASLQLLVSRTEITIMCEDNGVGFDTKKQQMGMGLNNVSLRVSYLRGSVFLDSNTAGTTITIHIPN</sequence>
<dbReference type="Pfam" id="PF07695">
    <property type="entry name" value="7TMR-DISM_7TM"/>
    <property type="match status" value="1"/>
</dbReference>
<evidence type="ECO:0000313" key="11">
    <source>
        <dbReference type="EMBL" id="SEQ77898.1"/>
    </source>
</evidence>
<dbReference type="PROSITE" id="PS50109">
    <property type="entry name" value="HIS_KIN"/>
    <property type="match status" value="1"/>
</dbReference>
<dbReference type="EMBL" id="FOGG01000001">
    <property type="protein sequence ID" value="SEQ77898.1"/>
    <property type="molecule type" value="Genomic_DNA"/>
</dbReference>
<dbReference type="InterPro" id="IPR003594">
    <property type="entry name" value="HATPase_dom"/>
</dbReference>
<dbReference type="InterPro" id="IPR005467">
    <property type="entry name" value="His_kinase_dom"/>
</dbReference>
<dbReference type="InterPro" id="IPR036890">
    <property type="entry name" value="HATPase_C_sf"/>
</dbReference>
<keyword evidence="7" id="KW-0067">ATP-binding</keyword>
<accession>A0A1H9ITQ2</accession>
<keyword evidence="12" id="KW-1185">Reference proteome</keyword>
<dbReference type="PANTHER" id="PTHR24421">
    <property type="entry name" value="NITRATE/NITRITE SENSOR PROTEIN NARX-RELATED"/>
    <property type="match status" value="1"/>
</dbReference>
<dbReference type="EC" id="2.7.13.3" evidence="2"/>
<protein>
    <recommendedName>
        <fullName evidence="2">histidine kinase</fullName>
        <ecNumber evidence="2">2.7.13.3</ecNumber>
    </recommendedName>
</protein>
<dbReference type="Proteomes" id="UP000199572">
    <property type="component" value="Unassembled WGS sequence"/>
</dbReference>
<keyword evidence="9" id="KW-1133">Transmembrane helix</keyword>
<dbReference type="PANTHER" id="PTHR24421:SF10">
    <property type="entry name" value="NITRATE_NITRITE SENSOR PROTEIN NARQ"/>
    <property type="match status" value="1"/>
</dbReference>
<dbReference type="Pfam" id="PF07730">
    <property type="entry name" value="HisKA_3"/>
    <property type="match status" value="1"/>
</dbReference>
<reference evidence="11 12" key="1">
    <citation type="submission" date="2016-10" db="EMBL/GenBank/DDBJ databases">
        <authorList>
            <person name="de Groot N.N."/>
        </authorList>
    </citation>
    <scope>NUCLEOTIDE SEQUENCE [LARGE SCALE GENOMIC DNA]</scope>
    <source>
        <strain evidence="11 12">DSM 18610</strain>
    </source>
</reference>
<proteinExistence type="predicted"/>
<dbReference type="SMART" id="SM00387">
    <property type="entry name" value="HATPase_c"/>
    <property type="match status" value="1"/>
</dbReference>
<dbReference type="InterPro" id="IPR011623">
    <property type="entry name" value="7TMR_DISM_rcpt_extracell_dom1"/>
</dbReference>
<evidence type="ECO:0000256" key="1">
    <source>
        <dbReference type="ARBA" id="ARBA00000085"/>
    </source>
</evidence>
<feature type="transmembrane region" description="Helical" evidence="9">
    <location>
        <begin position="63"/>
        <end position="90"/>
    </location>
</feature>
<evidence type="ECO:0000256" key="4">
    <source>
        <dbReference type="ARBA" id="ARBA00022679"/>
    </source>
</evidence>
<keyword evidence="8" id="KW-0902">Two-component regulatory system</keyword>
<dbReference type="InterPro" id="IPR011712">
    <property type="entry name" value="Sig_transdc_His_kin_sub3_dim/P"/>
</dbReference>
<evidence type="ECO:0000256" key="6">
    <source>
        <dbReference type="ARBA" id="ARBA00022777"/>
    </source>
</evidence>
<dbReference type="GO" id="GO:0016020">
    <property type="term" value="C:membrane"/>
    <property type="evidence" value="ECO:0007669"/>
    <property type="project" value="InterPro"/>
</dbReference>
<dbReference type="RefSeq" id="WP_090879651.1">
    <property type="nucleotide sequence ID" value="NZ_FOGG01000001.1"/>
</dbReference>
<feature type="transmembrane region" description="Helical" evidence="9">
    <location>
        <begin position="96"/>
        <end position="117"/>
    </location>
</feature>
<gene>
    <name evidence="11" type="ORF">SAMN04488023_10182</name>
</gene>
<dbReference type="Pfam" id="PF02518">
    <property type="entry name" value="HATPase_c"/>
    <property type="match status" value="1"/>
</dbReference>
<keyword evidence="9" id="KW-0472">Membrane</keyword>
<name>A0A1H9ITQ2_9SPHI</name>
<evidence type="ECO:0000259" key="10">
    <source>
        <dbReference type="PROSITE" id="PS50109"/>
    </source>
</evidence>
<dbReference type="CDD" id="cd16917">
    <property type="entry name" value="HATPase_UhpB-NarQ-NarX-like"/>
    <property type="match status" value="1"/>
</dbReference>
<dbReference type="OrthoDB" id="9760839at2"/>
<keyword evidence="6 11" id="KW-0418">Kinase</keyword>
<feature type="transmembrane region" description="Helical" evidence="9">
    <location>
        <begin position="29"/>
        <end position="51"/>
    </location>
</feature>
<keyword evidence="5" id="KW-0547">Nucleotide-binding</keyword>
<dbReference type="STRING" id="390241.SAMN04488023_10182"/>
<dbReference type="AlphaFoldDB" id="A0A1H9ITQ2"/>
<keyword evidence="9" id="KW-0812">Transmembrane</keyword>
<evidence type="ECO:0000256" key="9">
    <source>
        <dbReference type="SAM" id="Phobius"/>
    </source>
</evidence>
<evidence type="ECO:0000256" key="3">
    <source>
        <dbReference type="ARBA" id="ARBA00022553"/>
    </source>
</evidence>
<dbReference type="InterPro" id="IPR050482">
    <property type="entry name" value="Sensor_HK_TwoCompSys"/>
</dbReference>
<dbReference type="GO" id="GO:0000155">
    <property type="term" value="F:phosphorelay sensor kinase activity"/>
    <property type="evidence" value="ECO:0007669"/>
    <property type="project" value="InterPro"/>
</dbReference>
<evidence type="ECO:0000256" key="5">
    <source>
        <dbReference type="ARBA" id="ARBA00022741"/>
    </source>
</evidence>
<dbReference type="GO" id="GO:0005524">
    <property type="term" value="F:ATP binding"/>
    <property type="evidence" value="ECO:0007669"/>
    <property type="project" value="UniProtKB-KW"/>
</dbReference>
<dbReference type="SUPFAM" id="SSF55874">
    <property type="entry name" value="ATPase domain of HSP90 chaperone/DNA topoisomerase II/histidine kinase"/>
    <property type="match status" value="1"/>
</dbReference>
<dbReference type="Gene3D" id="1.20.5.1930">
    <property type="match status" value="1"/>
</dbReference>
<keyword evidence="4" id="KW-0808">Transferase</keyword>